<dbReference type="Proteomes" id="UP000218887">
    <property type="component" value="Unassembled WGS sequence"/>
</dbReference>
<feature type="binding site" evidence="2">
    <location>
        <position position="156"/>
    </location>
    <ligand>
        <name>Zn(2+)</name>
        <dbReference type="ChEBI" id="CHEBI:29105"/>
    </ligand>
</feature>
<gene>
    <name evidence="4" type="ORF">CIL05_18750</name>
</gene>
<accession>A0A2A2IAH5</accession>
<feature type="domain" description="Deacetylase sirtuin-type" evidence="3">
    <location>
        <begin position="14"/>
        <end position="295"/>
    </location>
</feature>
<keyword evidence="5" id="KW-1185">Reference proteome</keyword>
<feature type="binding site" evidence="2">
    <location>
        <position position="187"/>
    </location>
    <ligand>
        <name>Zn(2+)</name>
        <dbReference type="ChEBI" id="CHEBI:29105"/>
    </ligand>
</feature>
<dbReference type="AlphaFoldDB" id="A0A2A2IAH5"/>
<keyword evidence="1" id="KW-0520">NAD</keyword>
<dbReference type="PROSITE" id="PS50305">
    <property type="entry name" value="SIRTUIN"/>
    <property type="match status" value="1"/>
</dbReference>
<protein>
    <submittedName>
        <fullName evidence="4">Deacetylase SIR2</fullName>
    </submittedName>
</protein>
<comment type="caution">
    <text evidence="2">Lacks conserved residue(s) required for the propagation of feature annotation.</text>
</comment>
<dbReference type="Gene3D" id="3.40.50.1220">
    <property type="entry name" value="TPP-binding domain"/>
    <property type="match status" value="1"/>
</dbReference>
<dbReference type="InterPro" id="IPR029035">
    <property type="entry name" value="DHS-like_NAD/FAD-binding_dom"/>
</dbReference>
<evidence type="ECO:0000259" key="3">
    <source>
        <dbReference type="PROSITE" id="PS50305"/>
    </source>
</evidence>
<evidence type="ECO:0000313" key="5">
    <source>
        <dbReference type="Proteomes" id="UP000218887"/>
    </source>
</evidence>
<dbReference type="EMBL" id="NPOA01000015">
    <property type="protein sequence ID" value="PAV28145.1"/>
    <property type="molecule type" value="Genomic_DNA"/>
</dbReference>
<evidence type="ECO:0000256" key="2">
    <source>
        <dbReference type="PROSITE-ProRule" id="PRU00236"/>
    </source>
</evidence>
<comment type="caution">
    <text evidence="4">The sequence shown here is derived from an EMBL/GenBank/DDBJ whole genome shotgun (WGS) entry which is preliminary data.</text>
</comment>
<keyword evidence="2" id="KW-0479">Metal-binding</keyword>
<dbReference type="RefSeq" id="WP_095657073.1">
    <property type="nucleotide sequence ID" value="NZ_NPOA01000015.1"/>
</dbReference>
<reference evidence="4 5" key="1">
    <citation type="submission" date="2017-08" db="EMBL/GenBank/DDBJ databases">
        <title>Virgibacillus indicus sp. nov. and Virgibacillus profoundi sp. nov, two moderately halophilic bacteria isolated from marine sediment by using the Microfluidic Streak Plate.</title>
        <authorList>
            <person name="Xu B."/>
            <person name="Hu B."/>
            <person name="Wang J."/>
            <person name="Zhu Y."/>
            <person name="Huang L."/>
            <person name="Du W."/>
            <person name="Huang Y."/>
        </authorList>
    </citation>
    <scope>NUCLEOTIDE SEQUENCE [LARGE SCALE GENOMIC DNA]</scope>
    <source>
        <strain evidence="4 5">IO3-P3-H5</strain>
    </source>
</reference>
<dbReference type="InterPro" id="IPR026590">
    <property type="entry name" value="Ssirtuin_cat_dom"/>
</dbReference>
<sequence>MQELKGHWQTLTMESESSLSQADLLNQLTEEAEAIVIGIGAGMSAATGFTYVGKRFTDAFPDFTQKYRFFDMLQASLFDFEDEQEYWAFQSRFSLLNFFDQPVGQAYVDLRHMMTGKNYHVITTNADNAFYAAAFDMEKVFRIQGEYGLWQCSEHCHQQTYHDEALIRQMAREQSDMKIPANLVPHCPKCGAGLEVNKRNEEKGMVEDGHFHEQKERYDQFLKENQDKKVLFLEIGVGHTTPQFIKHPFQQMTEKNAKALFVTMNQKDYFIPHGIRPQTVRIDENIAEVLHASSK</sequence>
<name>A0A2A2IAH5_9BACI</name>
<feature type="binding site" evidence="2">
    <location>
        <position position="152"/>
    </location>
    <ligand>
        <name>Zn(2+)</name>
        <dbReference type="ChEBI" id="CHEBI:29105"/>
    </ligand>
</feature>
<evidence type="ECO:0000313" key="4">
    <source>
        <dbReference type="EMBL" id="PAV28145.1"/>
    </source>
</evidence>
<keyword evidence="2" id="KW-0862">Zinc</keyword>
<proteinExistence type="predicted"/>
<evidence type="ECO:0000256" key="1">
    <source>
        <dbReference type="ARBA" id="ARBA00023027"/>
    </source>
</evidence>
<dbReference type="GO" id="GO:0046872">
    <property type="term" value="F:metal ion binding"/>
    <property type="evidence" value="ECO:0007669"/>
    <property type="project" value="UniProtKB-KW"/>
</dbReference>
<dbReference type="OrthoDB" id="394960at2"/>
<feature type="binding site" evidence="2">
    <location>
        <position position="190"/>
    </location>
    <ligand>
        <name>Zn(2+)</name>
        <dbReference type="ChEBI" id="CHEBI:29105"/>
    </ligand>
</feature>
<dbReference type="SUPFAM" id="SSF52467">
    <property type="entry name" value="DHS-like NAD/FAD-binding domain"/>
    <property type="match status" value="1"/>
</dbReference>
<organism evidence="4 5">
    <name type="scientific">Virgibacillus profundi</name>
    <dbReference type="NCBI Taxonomy" id="2024555"/>
    <lineage>
        <taxon>Bacteria</taxon>
        <taxon>Bacillati</taxon>
        <taxon>Bacillota</taxon>
        <taxon>Bacilli</taxon>
        <taxon>Bacillales</taxon>
        <taxon>Bacillaceae</taxon>
        <taxon>Virgibacillus</taxon>
    </lineage>
</organism>